<feature type="transmembrane region" description="Helical" evidence="1">
    <location>
        <begin position="36"/>
        <end position="56"/>
    </location>
</feature>
<reference evidence="2" key="1">
    <citation type="submission" date="2023-07" db="EMBL/GenBank/DDBJ databases">
        <title>Fictibacillus sp. isolated from freshwater pond.</title>
        <authorList>
            <person name="Kirdat K."/>
            <person name="Bhat A."/>
            <person name="Mourya A."/>
            <person name="Yadav A."/>
        </authorList>
    </citation>
    <scope>NUCLEOTIDE SEQUENCE</scope>
    <source>
        <strain evidence="2">NE201</strain>
    </source>
</reference>
<name>A0ABT8HYL0_9BACL</name>
<dbReference type="EMBL" id="JAUHTR010000008">
    <property type="protein sequence ID" value="MDN4525869.1"/>
    <property type="molecule type" value="Genomic_DNA"/>
</dbReference>
<dbReference type="RefSeq" id="WP_301166894.1">
    <property type="nucleotide sequence ID" value="NZ_JAUHTR010000008.1"/>
</dbReference>
<feature type="transmembrane region" description="Helical" evidence="1">
    <location>
        <begin position="68"/>
        <end position="87"/>
    </location>
</feature>
<keyword evidence="1" id="KW-0472">Membrane</keyword>
<sequence>MGLFMVLLTLAGGISLSAQSSINGTFARKAGTFETSLLTFFTGALFMTVVVLFFGQGNIVRVFEVPKWQLFCAVLGVSFMFLTVFTVPKIGVAGANITAVTGQLLGSMIIDQYGLFGGKQVPVDTGRALGLLFMLFALYFIFRSQRRSIK</sequence>
<keyword evidence="3" id="KW-1185">Reference proteome</keyword>
<dbReference type="InterPro" id="IPR006750">
    <property type="entry name" value="YdcZ"/>
</dbReference>
<organism evidence="2 3">
    <name type="scientific">Fictibacillus fluitans</name>
    <dbReference type="NCBI Taxonomy" id="3058422"/>
    <lineage>
        <taxon>Bacteria</taxon>
        <taxon>Bacillati</taxon>
        <taxon>Bacillota</taxon>
        <taxon>Bacilli</taxon>
        <taxon>Bacillales</taxon>
        <taxon>Fictibacillaceae</taxon>
        <taxon>Fictibacillus</taxon>
    </lineage>
</organism>
<protein>
    <submittedName>
        <fullName evidence="2">DMT family transporter</fullName>
    </submittedName>
</protein>
<proteinExistence type="predicted"/>
<gene>
    <name evidence="2" type="ORF">QYB97_15395</name>
</gene>
<dbReference type="Pfam" id="PF04657">
    <property type="entry name" value="DMT_YdcZ"/>
    <property type="match status" value="1"/>
</dbReference>
<keyword evidence="1" id="KW-1133">Transmembrane helix</keyword>
<keyword evidence="1" id="KW-0812">Transmembrane</keyword>
<dbReference type="PANTHER" id="PTHR34821:SF2">
    <property type="entry name" value="INNER MEMBRANE PROTEIN YDCZ"/>
    <property type="match status" value="1"/>
</dbReference>
<evidence type="ECO:0000256" key="1">
    <source>
        <dbReference type="SAM" id="Phobius"/>
    </source>
</evidence>
<comment type="caution">
    <text evidence="2">The sequence shown here is derived from an EMBL/GenBank/DDBJ whole genome shotgun (WGS) entry which is preliminary data.</text>
</comment>
<dbReference type="PANTHER" id="PTHR34821">
    <property type="entry name" value="INNER MEMBRANE PROTEIN YDCZ"/>
    <property type="match status" value="1"/>
</dbReference>
<dbReference type="Proteomes" id="UP001172721">
    <property type="component" value="Unassembled WGS sequence"/>
</dbReference>
<feature type="transmembrane region" description="Helical" evidence="1">
    <location>
        <begin position="125"/>
        <end position="142"/>
    </location>
</feature>
<accession>A0ABT8HYL0</accession>
<evidence type="ECO:0000313" key="2">
    <source>
        <dbReference type="EMBL" id="MDN4525869.1"/>
    </source>
</evidence>
<evidence type="ECO:0000313" key="3">
    <source>
        <dbReference type="Proteomes" id="UP001172721"/>
    </source>
</evidence>